<organism evidence="2 3">
    <name type="scientific">Allohahella marinimesophila</name>
    <dbReference type="NCBI Taxonomy" id="1054972"/>
    <lineage>
        <taxon>Bacteria</taxon>
        <taxon>Pseudomonadati</taxon>
        <taxon>Pseudomonadota</taxon>
        <taxon>Gammaproteobacteria</taxon>
        <taxon>Oceanospirillales</taxon>
        <taxon>Hahellaceae</taxon>
        <taxon>Allohahella</taxon>
    </lineage>
</organism>
<reference evidence="3" key="1">
    <citation type="journal article" date="2019" name="Int. J. Syst. Evol. Microbiol.">
        <title>The Global Catalogue of Microorganisms (GCM) 10K type strain sequencing project: providing services to taxonomists for standard genome sequencing and annotation.</title>
        <authorList>
            <consortium name="The Broad Institute Genomics Platform"/>
            <consortium name="The Broad Institute Genome Sequencing Center for Infectious Disease"/>
            <person name="Wu L."/>
            <person name="Ma J."/>
        </authorList>
    </citation>
    <scope>NUCLEOTIDE SEQUENCE [LARGE SCALE GENOMIC DNA]</scope>
    <source>
        <strain evidence="3">JCM 17555</strain>
    </source>
</reference>
<evidence type="ECO:0000313" key="2">
    <source>
        <dbReference type="EMBL" id="GAA3980277.1"/>
    </source>
</evidence>
<feature type="region of interest" description="Disordered" evidence="1">
    <location>
        <begin position="1"/>
        <end position="21"/>
    </location>
</feature>
<keyword evidence="3" id="KW-1185">Reference proteome</keyword>
<gene>
    <name evidence="2" type="ORF">GCM10022278_40600</name>
</gene>
<evidence type="ECO:0000256" key="1">
    <source>
        <dbReference type="SAM" id="MobiDB-lite"/>
    </source>
</evidence>
<dbReference type="EMBL" id="BAABBO010000032">
    <property type="protein sequence ID" value="GAA3980277.1"/>
    <property type="molecule type" value="Genomic_DNA"/>
</dbReference>
<protein>
    <submittedName>
        <fullName evidence="2">Uncharacterized protein</fullName>
    </submittedName>
</protein>
<sequence length="67" mass="7586">MGDKASDAVGQGDRAASVRDRLKEDVMLQYSGTPKGRIEQLRFKAHANVKDHQALVRANPQTHHKYW</sequence>
<dbReference type="Proteomes" id="UP001501337">
    <property type="component" value="Unassembled WGS sequence"/>
</dbReference>
<accession>A0ABP7QCH4</accession>
<name>A0ABP7QCH4_9GAMM</name>
<comment type="caution">
    <text evidence="2">The sequence shown here is derived from an EMBL/GenBank/DDBJ whole genome shotgun (WGS) entry which is preliminary data.</text>
</comment>
<evidence type="ECO:0000313" key="3">
    <source>
        <dbReference type="Proteomes" id="UP001501337"/>
    </source>
</evidence>
<proteinExistence type="predicted"/>